<dbReference type="PROSITE" id="PS50013">
    <property type="entry name" value="CHROMO_2"/>
    <property type="match status" value="1"/>
</dbReference>
<dbReference type="CDD" id="cd00024">
    <property type="entry name" value="CD_CSD"/>
    <property type="match status" value="1"/>
</dbReference>
<dbReference type="PROSITE" id="PS00598">
    <property type="entry name" value="CHROMO_1"/>
    <property type="match status" value="1"/>
</dbReference>
<dbReference type="SUPFAM" id="SSF54160">
    <property type="entry name" value="Chromo domain-like"/>
    <property type="match status" value="1"/>
</dbReference>
<comment type="subcellular location">
    <subcellularLocation>
        <location evidence="1">Nucleus</location>
    </subcellularLocation>
</comment>
<dbReference type="eggNOG" id="KOG1911">
    <property type="taxonomic scope" value="Eukaryota"/>
</dbReference>
<feature type="region of interest" description="Disordered" evidence="3">
    <location>
        <begin position="1"/>
        <end position="26"/>
    </location>
</feature>
<feature type="compositionally biased region" description="Polar residues" evidence="3">
    <location>
        <begin position="119"/>
        <end position="129"/>
    </location>
</feature>
<dbReference type="GO" id="GO:0031507">
    <property type="term" value="P:heterochromatin formation"/>
    <property type="evidence" value="ECO:0007669"/>
    <property type="project" value="InterPro"/>
</dbReference>
<gene>
    <name evidence="6" type="primary">LOC101503633</name>
</gene>
<accession>A0A1S2Y8M2</accession>
<keyword evidence="5" id="KW-1185">Reference proteome</keyword>
<dbReference type="STRING" id="3827.A0A1S2Y8M2"/>
<dbReference type="AlphaFoldDB" id="A0A1S2Y8M2"/>
<dbReference type="InterPro" id="IPR023779">
    <property type="entry name" value="Chromodomain_CS"/>
</dbReference>
<sequence length="318" mass="36162">MSKESEVCRKLQNENENETPSTPKLDDGFYEIETIRRKRLRKGEVQYLIKWRGWPETANTWEPLQNLQSVPDLIHAFEDSLKSGKHRKRKRTTHLLPNPFPPLPNHTPQLQPSTTLPTHSQTNTALGNSNILNTTSQHIAQTNQENDFDLKLNQLKPTPNTADNLAIHFQQPNAHLESQSKGDSIQSDRCRGAKRRKTGSVKRFKKEESACESLDTKNAIGISVTALQQGLSENAGYLGNNTHQKIDDTKTACNIVKILKPIGYSASLSCYMQDVRVTFMAMRSDGTEVMVDNKYLKTYNPLLLINFYEQHLRYNPTS</sequence>
<dbReference type="InterPro" id="IPR008251">
    <property type="entry name" value="Chromo_shadow_dom"/>
</dbReference>
<feature type="compositionally biased region" description="Polar residues" evidence="3">
    <location>
        <begin position="174"/>
        <end position="185"/>
    </location>
</feature>
<proteinExistence type="predicted"/>
<dbReference type="PANTHER" id="PTHR47240">
    <property type="entry name" value="CHROMO DOMAIN-CONTAINING PROTEIN LHP1"/>
    <property type="match status" value="1"/>
</dbReference>
<feature type="compositionally biased region" description="Basic and acidic residues" evidence="3">
    <location>
        <begin position="1"/>
        <end position="13"/>
    </location>
</feature>
<feature type="compositionally biased region" description="Basic residues" evidence="3">
    <location>
        <begin position="192"/>
        <end position="201"/>
    </location>
</feature>
<dbReference type="InterPro" id="IPR023780">
    <property type="entry name" value="Chromo_domain"/>
</dbReference>
<reference evidence="5" key="1">
    <citation type="journal article" date="2013" name="Nat. Biotechnol.">
        <title>Draft genome sequence of chickpea (Cicer arietinum) provides a resource for trait improvement.</title>
        <authorList>
            <person name="Varshney R.K."/>
            <person name="Song C."/>
            <person name="Saxena R.K."/>
            <person name="Azam S."/>
            <person name="Yu S."/>
            <person name="Sharpe A.G."/>
            <person name="Cannon S."/>
            <person name="Baek J."/>
            <person name="Rosen B.D."/>
            <person name="Tar'an B."/>
            <person name="Millan T."/>
            <person name="Zhang X."/>
            <person name="Ramsay L.D."/>
            <person name="Iwata A."/>
            <person name="Wang Y."/>
            <person name="Nelson W."/>
            <person name="Farmer A.D."/>
            <person name="Gaur P.M."/>
            <person name="Soderlund C."/>
            <person name="Penmetsa R.V."/>
            <person name="Xu C."/>
            <person name="Bharti A.K."/>
            <person name="He W."/>
            <person name="Winter P."/>
            <person name="Zhao S."/>
            <person name="Hane J.K."/>
            <person name="Carrasquilla-Garcia N."/>
            <person name="Condie J.A."/>
            <person name="Upadhyaya H.D."/>
            <person name="Luo M.C."/>
            <person name="Thudi M."/>
            <person name="Gowda C.L."/>
            <person name="Singh N.P."/>
            <person name="Lichtenzveig J."/>
            <person name="Gali K.K."/>
            <person name="Rubio J."/>
            <person name="Nadarajan N."/>
            <person name="Dolezel J."/>
            <person name="Bansal K.C."/>
            <person name="Xu X."/>
            <person name="Edwards D."/>
            <person name="Zhang G."/>
            <person name="Kahl G."/>
            <person name="Gil J."/>
            <person name="Singh K.B."/>
            <person name="Datta S.K."/>
            <person name="Jackson S.A."/>
            <person name="Wang J."/>
            <person name="Cook D.R."/>
        </authorList>
    </citation>
    <scope>NUCLEOTIDE SEQUENCE [LARGE SCALE GENOMIC DNA]</scope>
    <source>
        <strain evidence="5">cv. CDC Frontier</strain>
    </source>
</reference>
<dbReference type="Proteomes" id="UP000087171">
    <property type="component" value="Chromosome Ca5"/>
</dbReference>
<feature type="region of interest" description="Disordered" evidence="3">
    <location>
        <begin position="174"/>
        <end position="201"/>
    </location>
</feature>
<dbReference type="Gene3D" id="2.40.50.40">
    <property type="match status" value="1"/>
</dbReference>
<dbReference type="PaxDb" id="3827-XP_004501104.1"/>
<reference evidence="6" key="2">
    <citation type="submission" date="2025-08" db="UniProtKB">
        <authorList>
            <consortium name="RefSeq"/>
        </authorList>
    </citation>
    <scope>IDENTIFICATION</scope>
    <source>
        <tissue evidence="6">Etiolated seedlings</tissue>
    </source>
</reference>
<dbReference type="GO" id="GO:0000792">
    <property type="term" value="C:heterochromatin"/>
    <property type="evidence" value="ECO:0007669"/>
    <property type="project" value="UniProtKB-ARBA"/>
</dbReference>
<dbReference type="PANTHER" id="PTHR47240:SF2">
    <property type="entry name" value="CHROMO DOMAIN-CONTAINING PROTEIN LHP1"/>
    <property type="match status" value="1"/>
</dbReference>
<dbReference type="GO" id="GO:0005634">
    <property type="term" value="C:nucleus"/>
    <property type="evidence" value="ECO:0007669"/>
    <property type="project" value="UniProtKB-SubCell"/>
</dbReference>
<dbReference type="RefSeq" id="XP_004501104.1">
    <property type="nucleotide sequence ID" value="XM_004501047.3"/>
</dbReference>
<keyword evidence="2" id="KW-0539">Nucleus</keyword>
<dbReference type="SMART" id="SM00298">
    <property type="entry name" value="CHROMO"/>
    <property type="match status" value="1"/>
</dbReference>
<organism evidence="5 6">
    <name type="scientific">Cicer arietinum</name>
    <name type="common">Chickpea</name>
    <name type="synonym">Garbanzo</name>
    <dbReference type="NCBI Taxonomy" id="3827"/>
    <lineage>
        <taxon>Eukaryota</taxon>
        <taxon>Viridiplantae</taxon>
        <taxon>Streptophyta</taxon>
        <taxon>Embryophyta</taxon>
        <taxon>Tracheophyta</taxon>
        <taxon>Spermatophyta</taxon>
        <taxon>Magnoliopsida</taxon>
        <taxon>eudicotyledons</taxon>
        <taxon>Gunneridae</taxon>
        <taxon>Pentapetalae</taxon>
        <taxon>rosids</taxon>
        <taxon>fabids</taxon>
        <taxon>Fabales</taxon>
        <taxon>Fabaceae</taxon>
        <taxon>Papilionoideae</taxon>
        <taxon>50 kb inversion clade</taxon>
        <taxon>NPAAA clade</taxon>
        <taxon>Hologalegina</taxon>
        <taxon>IRL clade</taxon>
        <taxon>Cicereae</taxon>
        <taxon>Cicer</taxon>
    </lineage>
</organism>
<dbReference type="GeneID" id="101503633"/>
<evidence type="ECO:0000256" key="2">
    <source>
        <dbReference type="ARBA" id="ARBA00023242"/>
    </source>
</evidence>
<feature type="compositionally biased region" description="Low complexity" evidence="3">
    <location>
        <begin position="106"/>
        <end position="118"/>
    </location>
</feature>
<evidence type="ECO:0000256" key="1">
    <source>
        <dbReference type="ARBA" id="ARBA00004123"/>
    </source>
</evidence>
<dbReference type="InterPro" id="IPR016197">
    <property type="entry name" value="Chromo-like_dom_sf"/>
</dbReference>
<dbReference type="Pfam" id="PF00385">
    <property type="entry name" value="Chromo"/>
    <property type="match status" value="1"/>
</dbReference>
<feature type="region of interest" description="Disordered" evidence="3">
    <location>
        <begin position="82"/>
        <end position="129"/>
    </location>
</feature>
<evidence type="ECO:0000259" key="4">
    <source>
        <dbReference type="PROSITE" id="PS50013"/>
    </source>
</evidence>
<feature type="domain" description="Chromo" evidence="4">
    <location>
        <begin position="30"/>
        <end position="89"/>
    </location>
</feature>
<evidence type="ECO:0000313" key="5">
    <source>
        <dbReference type="Proteomes" id="UP000087171"/>
    </source>
</evidence>
<name>A0A1S2Y8M2_CICAR</name>
<dbReference type="OrthoDB" id="1918685at2759"/>
<feature type="compositionally biased region" description="Basic residues" evidence="3">
    <location>
        <begin position="83"/>
        <end position="93"/>
    </location>
</feature>
<dbReference type="InterPro" id="IPR044251">
    <property type="entry name" value="LHP1-like"/>
</dbReference>
<protein>
    <submittedName>
        <fullName evidence="6">Chromo domain protein LHP1</fullName>
    </submittedName>
</protein>
<dbReference type="KEGG" id="cam:101503633"/>
<evidence type="ECO:0000256" key="3">
    <source>
        <dbReference type="SAM" id="MobiDB-lite"/>
    </source>
</evidence>
<evidence type="ECO:0000313" key="6">
    <source>
        <dbReference type="RefSeq" id="XP_004501104.1"/>
    </source>
</evidence>
<dbReference type="SMART" id="SM00300">
    <property type="entry name" value="ChSh"/>
    <property type="match status" value="1"/>
</dbReference>
<dbReference type="InterPro" id="IPR000953">
    <property type="entry name" value="Chromo/chromo_shadow_dom"/>
</dbReference>